<organism evidence="1">
    <name type="scientific">Oppiella nova</name>
    <dbReference type="NCBI Taxonomy" id="334625"/>
    <lineage>
        <taxon>Eukaryota</taxon>
        <taxon>Metazoa</taxon>
        <taxon>Ecdysozoa</taxon>
        <taxon>Arthropoda</taxon>
        <taxon>Chelicerata</taxon>
        <taxon>Arachnida</taxon>
        <taxon>Acari</taxon>
        <taxon>Acariformes</taxon>
        <taxon>Sarcoptiformes</taxon>
        <taxon>Oribatida</taxon>
        <taxon>Brachypylina</taxon>
        <taxon>Oppioidea</taxon>
        <taxon>Oppiidae</taxon>
        <taxon>Oppiella</taxon>
    </lineage>
</organism>
<dbReference type="Proteomes" id="UP000728032">
    <property type="component" value="Unassembled WGS sequence"/>
</dbReference>
<accession>A0A7R9Q8C4</accession>
<name>A0A7R9Q8C4_9ACAR</name>
<evidence type="ECO:0000313" key="1">
    <source>
        <dbReference type="EMBL" id="CAD7636173.1"/>
    </source>
</evidence>
<evidence type="ECO:0000313" key="2">
    <source>
        <dbReference type="Proteomes" id="UP000728032"/>
    </source>
</evidence>
<protein>
    <submittedName>
        <fullName evidence="1">Uncharacterized protein</fullName>
    </submittedName>
</protein>
<proteinExistence type="predicted"/>
<dbReference type="AlphaFoldDB" id="A0A7R9Q8C4"/>
<reference evidence="1" key="1">
    <citation type="submission" date="2020-11" db="EMBL/GenBank/DDBJ databases">
        <authorList>
            <person name="Tran Van P."/>
        </authorList>
    </citation>
    <scope>NUCLEOTIDE SEQUENCE</scope>
</reference>
<dbReference type="EMBL" id="CAJPVJ010000001">
    <property type="protein sequence ID" value="CAG2155691.1"/>
    <property type="molecule type" value="Genomic_DNA"/>
</dbReference>
<keyword evidence="2" id="KW-1185">Reference proteome</keyword>
<gene>
    <name evidence="1" type="ORF">ONB1V03_LOCUS30</name>
</gene>
<sequence length="66" mass="7622">MIIQISRTDPKLCCNMIRCNCTFAALIKKLQTNLQNSFNVCMTFLNNRKSLINATLFLQQRNVLNV</sequence>
<dbReference type="EMBL" id="OC914826">
    <property type="protein sequence ID" value="CAD7636173.1"/>
    <property type="molecule type" value="Genomic_DNA"/>
</dbReference>